<gene>
    <name evidence="2" type="ORF">BLNAU_3804</name>
</gene>
<feature type="region of interest" description="Disordered" evidence="1">
    <location>
        <begin position="524"/>
        <end position="545"/>
    </location>
</feature>
<feature type="region of interest" description="Disordered" evidence="1">
    <location>
        <begin position="152"/>
        <end position="255"/>
    </location>
</feature>
<keyword evidence="3" id="KW-1185">Reference proteome</keyword>
<feature type="compositionally biased region" description="Basic and acidic residues" evidence="1">
    <location>
        <begin position="246"/>
        <end position="255"/>
    </location>
</feature>
<evidence type="ECO:0000313" key="3">
    <source>
        <dbReference type="Proteomes" id="UP001281761"/>
    </source>
</evidence>
<sequence length="1012" mass="111819">MNPNKELSAIRRELYDSLTNQIHPPGQSSTKTPNPFSNLAQSQAHGVSFQSQSILESSDAEKPVITPRPAQQLFKLNRPSQANPSHGNTLQNPLHQSHSKQTTTIVAKPLQQPSFLSAQVPNAPVVRTNAPVLGARPRSLYSIIKKRPLVTPPMQSRETIKDEAIATPKPTTSTPSHQMPKQTTQFPQKPRTSGLTQSVSFISQQTSRFASAQKRKLEQKESTSPTQTKEDNRDSPSQNLPSVQPKKSEDGERNISLKLEETVRSLQKELILTKKLLEEERQKHKQQASLPSSSTISVGQVPQTTSESNSLPNPVEQTVSRPTSSQQSLLPRNSTIEEKPSLLSHAVTILTPEEPSVPSAVPEGDEREGWEDDDKTPISARQGLVKTHPDSSAKREPQPPPPQTLPTIHASPSQAESLLIPTYQNTTDIFPSHSQDLSFFGSQRPSQPATELDAESSEDEMLREESEEDDVPPNLSVTQLFYLSKQHFLTLPNLSRDVETASEQYGYSPLSLLVSSLLESSIDSNSEEQTEVGTNQRKKTLAHTVSNEDHASYTDRFLLSQKITSTISQDSVQELAHLILSDVPSLLKRLNPSNFSTISIYLSESILFLLNTIPSFMMHIDTFLGTISNTPTFSIPIPESTLNPSLVYDTTLNSLFNSTHFFSSEGLQDQLIFSSLPSQTPPPEPAFFTHIQPSHFVTSPRLACTFFLSCVQIVSHSGSSSLFSETRLASLLSLASSTVDSYASSAAPLFQQPSKHFPTNAFFTTILQDEDSLGTTLCFLLTFVSSSNSQFLLSQSTTSRSVLSSLLSLLVSSHQERCFSVTTSIQLVSLFSSFFLAKDTDQTRAFVTPPFLSTLSTHPLFRPGLSSLVAHATFIARVLLTTEYPSRESDDTISPVLHPALSSLAAFTKLIKLFMTSVILPQKSKEHILHLVSCLCLIDERSELMLEKLEDAFSAIDVDQPKISPNSRYQLTSILSHEIHDFTFSGKSWTHIECDIKADSEIILQHFFPPIT</sequence>
<accession>A0ABQ9YCF6</accession>
<feature type="compositionally biased region" description="Polar residues" evidence="1">
    <location>
        <begin position="78"/>
        <end position="102"/>
    </location>
</feature>
<evidence type="ECO:0000313" key="2">
    <source>
        <dbReference type="EMBL" id="KAK2961358.1"/>
    </source>
</evidence>
<protein>
    <submittedName>
        <fullName evidence="2">Uncharacterized protein</fullName>
    </submittedName>
</protein>
<feature type="region of interest" description="Disordered" evidence="1">
    <location>
        <begin position="434"/>
        <end position="472"/>
    </location>
</feature>
<feature type="compositionally biased region" description="Polar residues" evidence="1">
    <location>
        <begin position="17"/>
        <end position="56"/>
    </location>
</feature>
<feature type="compositionally biased region" description="Polar residues" evidence="1">
    <location>
        <begin position="434"/>
        <end position="449"/>
    </location>
</feature>
<feature type="compositionally biased region" description="Polar residues" evidence="1">
    <location>
        <begin position="287"/>
        <end position="334"/>
    </location>
</feature>
<dbReference type="Proteomes" id="UP001281761">
    <property type="component" value="Unassembled WGS sequence"/>
</dbReference>
<evidence type="ECO:0000256" key="1">
    <source>
        <dbReference type="SAM" id="MobiDB-lite"/>
    </source>
</evidence>
<feature type="compositionally biased region" description="Acidic residues" evidence="1">
    <location>
        <begin position="452"/>
        <end position="471"/>
    </location>
</feature>
<dbReference type="EMBL" id="JARBJD010000017">
    <property type="protein sequence ID" value="KAK2961358.1"/>
    <property type="molecule type" value="Genomic_DNA"/>
</dbReference>
<feature type="region of interest" description="Disordered" evidence="1">
    <location>
        <begin position="1"/>
        <end position="102"/>
    </location>
</feature>
<feature type="compositionally biased region" description="Low complexity" evidence="1">
    <location>
        <begin position="352"/>
        <end position="362"/>
    </location>
</feature>
<feature type="compositionally biased region" description="Acidic residues" evidence="1">
    <location>
        <begin position="363"/>
        <end position="374"/>
    </location>
</feature>
<organism evidence="2 3">
    <name type="scientific">Blattamonas nauphoetae</name>
    <dbReference type="NCBI Taxonomy" id="2049346"/>
    <lineage>
        <taxon>Eukaryota</taxon>
        <taxon>Metamonada</taxon>
        <taxon>Preaxostyla</taxon>
        <taxon>Oxymonadida</taxon>
        <taxon>Blattamonas</taxon>
    </lineage>
</organism>
<comment type="caution">
    <text evidence="2">The sequence shown here is derived from an EMBL/GenBank/DDBJ whole genome shotgun (WGS) entry which is preliminary data.</text>
</comment>
<feature type="compositionally biased region" description="Basic and acidic residues" evidence="1">
    <location>
        <begin position="387"/>
        <end position="397"/>
    </location>
</feature>
<feature type="region of interest" description="Disordered" evidence="1">
    <location>
        <begin position="282"/>
        <end position="409"/>
    </location>
</feature>
<name>A0ABQ9YCF6_9EUKA</name>
<proteinExistence type="predicted"/>
<feature type="compositionally biased region" description="Polar residues" evidence="1">
    <location>
        <begin position="169"/>
        <end position="210"/>
    </location>
</feature>
<reference evidence="2 3" key="1">
    <citation type="journal article" date="2022" name="bioRxiv">
        <title>Genomics of Preaxostyla Flagellates Illuminates Evolutionary Transitions and the Path Towards Mitochondrial Loss.</title>
        <authorList>
            <person name="Novak L.V.F."/>
            <person name="Treitli S.C."/>
            <person name="Pyrih J."/>
            <person name="Halakuc P."/>
            <person name="Pipaliya S.V."/>
            <person name="Vacek V."/>
            <person name="Brzon O."/>
            <person name="Soukal P."/>
            <person name="Eme L."/>
            <person name="Dacks J.B."/>
            <person name="Karnkowska A."/>
            <person name="Elias M."/>
            <person name="Hampl V."/>
        </authorList>
    </citation>
    <scope>NUCLEOTIDE SEQUENCE [LARGE SCALE GENOMIC DNA]</scope>
    <source>
        <strain evidence="2">NAU3</strain>
        <tissue evidence="2">Gut</tissue>
    </source>
</reference>